<dbReference type="InterPro" id="IPR035417">
    <property type="entry name" value="SSRP1/POB3_N"/>
</dbReference>
<dbReference type="Gene3D" id="2.30.29.150">
    <property type="match status" value="1"/>
</dbReference>
<evidence type="ECO:0000256" key="10">
    <source>
        <dbReference type="RuleBase" id="RU364013"/>
    </source>
</evidence>
<dbReference type="CDD" id="cd13229">
    <property type="entry name" value="PH_TFIIH"/>
    <property type="match status" value="1"/>
</dbReference>
<dbReference type="KEGG" id="yli:2910851"/>
<dbReference type="RefSeq" id="XP_503258.2">
    <property type="nucleotide sequence ID" value="XM_503258.3"/>
</dbReference>
<dbReference type="GeneID" id="2910851"/>
<accession>A0A1H6Q4W7</accession>
<evidence type="ECO:0000256" key="4">
    <source>
        <dbReference type="ARBA" id="ARBA00022705"/>
    </source>
</evidence>
<dbReference type="PRINTS" id="PR00887">
    <property type="entry name" value="SSRCOGNITION"/>
</dbReference>
<evidence type="ECO:0000259" key="12">
    <source>
        <dbReference type="SMART" id="SM01287"/>
    </source>
</evidence>
<dbReference type="GO" id="GO:0042393">
    <property type="term" value="F:histone binding"/>
    <property type="evidence" value="ECO:0007669"/>
    <property type="project" value="TreeGrafter"/>
</dbReference>
<gene>
    <name evidence="13" type="ORF">YALI1_D33229g</name>
</gene>
<evidence type="ECO:0000256" key="9">
    <source>
        <dbReference type="ARBA" id="ARBA00023242"/>
    </source>
</evidence>
<dbReference type="InterPro" id="IPR024954">
    <property type="entry name" value="SSRP1_DD"/>
</dbReference>
<evidence type="ECO:0000256" key="7">
    <source>
        <dbReference type="ARBA" id="ARBA00023163"/>
    </source>
</evidence>
<dbReference type="GO" id="GO:0006281">
    <property type="term" value="P:DNA repair"/>
    <property type="evidence" value="ECO:0007669"/>
    <property type="project" value="UniProtKB-KW"/>
</dbReference>
<protein>
    <recommendedName>
        <fullName evidence="2 10">FACT complex subunit POB3</fullName>
    </recommendedName>
</protein>
<dbReference type="InterPro" id="IPR000969">
    <property type="entry name" value="SSRP1/POB3"/>
</dbReference>
<dbReference type="InterPro" id="IPR011993">
    <property type="entry name" value="PH-like_dom_sf"/>
</dbReference>
<evidence type="ECO:0000256" key="1">
    <source>
        <dbReference type="ARBA" id="ARBA00010060"/>
    </source>
</evidence>
<evidence type="ECO:0000256" key="3">
    <source>
        <dbReference type="ARBA" id="ARBA00022454"/>
    </source>
</evidence>
<name>A0A1H6Q4W7_YARLL</name>
<dbReference type="GO" id="GO:0006260">
    <property type="term" value="P:DNA replication"/>
    <property type="evidence" value="ECO:0007669"/>
    <property type="project" value="UniProtKB-KW"/>
</dbReference>
<dbReference type="FunFam" id="2.30.29.150:FF:000001">
    <property type="entry name" value="Fact complex subunit ssrp1"/>
    <property type="match status" value="1"/>
</dbReference>
<evidence type="ECO:0000256" key="8">
    <source>
        <dbReference type="ARBA" id="ARBA00023204"/>
    </source>
</evidence>
<dbReference type="VEuPathDB" id="FungiDB:YALI0_D25058g"/>
<dbReference type="Pfam" id="PF08512">
    <property type="entry name" value="Rttp106-like_middle"/>
    <property type="match status" value="1"/>
</dbReference>
<dbReference type="Pfam" id="PF03531">
    <property type="entry name" value="SSrecog"/>
    <property type="match status" value="1"/>
</dbReference>
<evidence type="ECO:0000313" key="13">
    <source>
        <dbReference type="EMBL" id="AOW04616.1"/>
    </source>
</evidence>
<evidence type="ECO:0000256" key="11">
    <source>
        <dbReference type="SAM" id="MobiDB-lite"/>
    </source>
</evidence>
<dbReference type="Gene3D" id="2.30.29.220">
    <property type="entry name" value="Structure-specific recognition protein (SSRP1)"/>
    <property type="match status" value="1"/>
</dbReference>
<evidence type="ECO:0000256" key="5">
    <source>
        <dbReference type="ARBA" id="ARBA00022763"/>
    </source>
</evidence>
<evidence type="ECO:0000313" key="14">
    <source>
        <dbReference type="Proteomes" id="UP000182444"/>
    </source>
</evidence>
<dbReference type="PANTHER" id="PTHR45849:SF1">
    <property type="entry name" value="FACT COMPLEX SUBUNIT SSRP1"/>
    <property type="match status" value="1"/>
</dbReference>
<dbReference type="GO" id="GO:0035101">
    <property type="term" value="C:FACT complex"/>
    <property type="evidence" value="ECO:0007669"/>
    <property type="project" value="TreeGrafter"/>
</dbReference>
<keyword evidence="4 10" id="KW-0235">DNA replication</keyword>
<dbReference type="SUPFAM" id="SSF50729">
    <property type="entry name" value="PH domain-like"/>
    <property type="match status" value="1"/>
</dbReference>
<dbReference type="SMART" id="SM01287">
    <property type="entry name" value="Rtt106"/>
    <property type="match status" value="1"/>
</dbReference>
<comment type="similarity">
    <text evidence="1 10">Belongs to the SSRP1 family.</text>
</comment>
<dbReference type="Gene3D" id="2.30.29.30">
    <property type="entry name" value="Pleckstrin-homology domain (PH domain)/Phosphotyrosine-binding domain (PTB)"/>
    <property type="match status" value="2"/>
</dbReference>
<comment type="function">
    <text evidence="10">Component of the FACT complex, a general chromatin factor that acts to reorganize nucleosomes. The FACT complex is involved in multiple processes that require DNA as a template such as mRNA elongation, DNA replication and DNA repair. During transcription elongation the FACT complex acts as a histone chaperone that both destabilizes and restores nucleosomal structure. It facilitates the passage of RNA polymerase II and transcription by promoting the dissociation of one histone H2A-H2B dimer from the nucleosome, then subsequently promotes the reestablishment of the nucleosome following the passage of RNA polymerase II.</text>
</comment>
<comment type="subcellular location">
    <subcellularLocation>
        <location evidence="10">Nucleus</location>
    </subcellularLocation>
    <subcellularLocation>
        <location evidence="10">Chromosome</location>
    </subcellularLocation>
</comment>
<feature type="region of interest" description="Disordered" evidence="11">
    <location>
        <begin position="491"/>
        <end position="545"/>
    </location>
</feature>
<feature type="region of interest" description="Disordered" evidence="11">
    <location>
        <begin position="182"/>
        <end position="220"/>
    </location>
</feature>
<dbReference type="InterPro" id="IPR048993">
    <property type="entry name" value="SSRP1-like_PH1"/>
</dbReference>
<dbReference type="AlphaFoldDB" id="A0A1H6Q4W7"/>
<dbReference type="eggNOG" id="KOG0526">
    <property type="taxonomic scope" value="Eukaryota"/>
</dbReference>
<dbReference type="Pfam" id="PF21103">
    <property type="entry name" value="PH1_SSRP1-like"/>
    <property type="match status" value="1"/>
</dbReference>
<dbReference type="OrthoDB" id="498543at2759"/>
<organism evidence="13 14">
    <name type="scientific">Yarrowia lipolytica</name>
    <name type="common">Candida lipolytica</name>
    <dbReference type="NCBI Taxonomy" id="4952"/>
    <lineage>
        <taxon>Eukaryota</taxon>
        <taxon>Fungi</taxon>
        <taxon>Dikarya</taxon>
        <taxon>Ascomycota</taxon>
        <taxon>Saccharomycotina</taxon>
        <taxon>Dipodascomycetes</taxon>
        <taxon>Dipodascales</taxon>
        <taxon>Dipodascales incertae sedis</taxon>
        <taxon>Yarrowia</taxon>
    </lineage>
</organism>
<dbReference type="Proteomes" id="UP000182444">
    <property type="component" value="Chromosome 1D"/>
</dbReference>
<dbReference type="InterPro" id="IPR050454">
    <property type="entry name" value="RTT106/SSRP1_HistChap/FACT"/>
</dbReference>
<evidence type="ECO:0000256" key="6">
    <source>
        <dbReference type="ARBA" id="ARBA00023015"/>
    </source>
</evidence>
<dbReference type="FunFam" id="2.30.29.30:FF:000098">
    <property type="entry name" value="Fact complex subunit ssrp1"/>
    <property type="match status" value="1"/>
</dbReference>
<proteinExistence type="inferred from homology"/>
<dbReference type="InterPro" id="IPR013719">
    <property type="entry name" value="RTT106/SPT16-like_middle_dom"/>
</dbReference>
<reference evidence="13 14" key="1">
    <citation type="journal article" date="2016" name="PLoS ONE">
        <title>Sequence Assembly of Yarrowia lipolytica Strain W29/CLIB89 Shows Transposable Element Diversity.</title>
        <authorList>
            <person name="Magnan C."/>
            <person name="Yu J."/>
            <person name="Chang I."/>
            <person name="Jahn E."/>
            <person name="Kanomata Y."/>
            <person name="Wu J."/>
            <person name="Zeller M."/>
            <person name="Oakes M."/>
            <person name="Baldi P."/>
            <person name="Sandmeyer S."/>
        </authorList>
    </citation>
    <scope>NUCLEOTIDE SEQUENCE [LARGE SCALE GENOMIC DNA]</scope>
    <source>
        <strain evidence="14">CLIB89(W29)</strain>
    </source>
</reference>
<keyword evidence="9 10" id="KW-0539">Nucleus</keyword>
<dbReference type="CDD" id="cd13230">
    <property type="entry name" value="PH1_SSRP1-like"/>
    <property type="match status" value="1"/>
</dbReference>
<keyword evidence="7 10" id="KW-0804">Transcription</keyword>
<feature type="compositionally biased region" description="Acidic residues" evidence="11">
    <location>
        <begin position="205"/>
        <end position="220"/>
    </location>
</feature>
<dbReference type="InterPro" id="IPR038167">
    <property type="entry name" value="SSRP1_sf"/>
</dbReference>
<keyword evidence="5 10" id="KW-0227">DNA damage</keyword>
<dbReference type="EMBL" id="CP017556">
    <property type="protein sequence ID" value="AOW04616.1"/>
    <property type="molecule type" value="Genomic_DNA"/>
</dbReference>
<dbReference type="GO" id="GO:0003677">
    <property type="term" value="F:DNA binding"/>
    <property type="evidence" value="ECO:0007669"/>
    <property type="project" value="InterPro"/>
</dbReference>
<evidence type="ECO:0000256" key="2">
    <source>
        <dbReference type="ARBA" id="ARBA00014978"/>
    </source>
</evidence>
<dbReference type="GO" id="GO:0031491">
    <property type="term" value="F:nucleosome binding"/>
    <property type="evidence" value="ECO:0007669"/>
    <property type="project" value="TreeGrafter"/>
</dbReference>
<feature type="domain" description="Histone chaperone RTT106/FACT complex subunit SPT16-like middle" evidence="12">
    <location>
        <begin position="386"/>
        <end position="479"/>
    </location>
</feature>
<dbReference type="CDD" id="cd13231">
    <property type="entry name" value="PH2_SSRP1-like"/>
    <property type="match status" value="1"/>
</dbReference>
<sequence>MSTTEFDGIYLNQSKAHGRLRMVETGLGWKAVQKTSMGGSKETKKDEPFLLGKEELLAAFWSRGSRGFEMKIQTKNRGAANFDGFEQDNLEELKNVMKRNYGISVEQREHSVKGWNWGKTDFERSELVFSVANKPAFEIPYAEVANSNLVGKNEVALEFQQPADGRAGDELVEMRFYVPGVTSVEGDENPKKKQKTEKKEGEEGKEGDDDADADDESEEEVQSTAQIFYDTLKEKADIGAVAGTAVVSLSEIYLVIPRGRYDIDMYANFMRLRGKTYDYMVQYKHVQRLIVLPKPDDLHNILVVQLDPPLRQGQTRYPFLVMQFLREAEIKVELNVDDAEFAEKYADKGLKQSYDESAHQVVGSIFRGLTGRKLTVPGSFKTVHGHAGVSCSLKASEGHLYPLERNFLFLSKPVFIPFAEIQDITLSRVGSSVTTSRTFDMTLKLRNAQGEYQFSNISKEEQEGLEAFIKSKGIRLKNDLAEEKALLAATLAEVDDDSDDGGEFRGSADEDDESPDEDFHAESDSEVAEEFDSNAESSSGEEDDE</sequence>
<keyword evidence="6 10" id="KW-0805">Transcription regulation</keyword>
<dbReference type="VEuPathDB" id="FungiDB:YALI1_D33229g"/>
<dbReference type="Pfam" id="PF17292">
    <property type="entry name" value="POB3_N"/>
    <property type="match status" value="1"/>
</dbReference>
<dbReference type="PANTHER" id="PTHR45849">
    <property type="entry name" value="FACT COMPLEX SUBUNIT SSRP1"/>
    <property type="match status" value="1"/>
</dbReference>
<feature type="compositionally biased region" description="Acidic residues" evidence="11">
    <location>
        <begin position="524"/>
        <end position="545"/>
    </location>
</feature>
<keyword evidence="8 10" id="KW-0234">DNA repair</keyword>
<keyword evidence="3 10" id="KW-0158">Chromosome</keyword>